<protein>
    <recommendedName>
        <fullName evidence="4">Protein kinase domain-containing protein</fullName>
    </recommendedName>
</protein>
<evidence type="ECO:0000313" key="2">
    <source>
        <dbReference type="EMBL" id="TGJ86997.1"/>
    </source>
</evidence>
<dbReference type="SUPFAM" id="SSF56112">
    <property type="entry name" value="Protein kinase-like (PK-like)"/>
    <property type="match status" value="1"/>
</dbReference>
<dbReference type="InterPro" id="IPR011009">
    <property type="entry name" value="Kinase-like_dom_sf"/>
</dbReference>
<dbReference type="Proteomes" id="UP000297716">
    <property type="component" value="Unassembled WGS sequence"/>
</dbReference>
<dbReference type="Gene3D" id="1.10.510.10">
    <property type="entry name" value="Transferase(Phosphotransferase) domain 1"/>
    <property type="match status" value="1"/>
</dbReference>
<evidence type="ECO:0000313" key="3">
    <source>
        <dbReference type="Proteomes" id="UP000297716"/>
    </source>
</evidence>
<name>A0A4Z0YSL5_9PEZI</name>
<evidence type="ECO:0000256" key="1">
    <source>
        <dbReference type="SAM" id="MobiDB-lite"/>
    </source>
</evidence>
<evidence type="ECO:0008006" key="4">
    <source>
        <dbReference type="Google" id="ProtNLM"/>
    </source>
</evidence>
<accession>A0A4Z0YSL5</accession>
<sequence>MAYPIGSRVGSPPILETVPTDGTPPQGIQHNDIAIRNVMLGIGDGIDEHHLGHIFKLIDFGQADATYNPNLGPPGNLFSISEYVAFFINMANINQRQQVIYKGFETRGGQLLPQYWGEPYPWLDPDLAGLIAECMYDDWTRRPTLQQALDRASDAVLNKTAESFPEPEEETDDAITDFVQQFVPDYLSIVA</sequence>
<organism evidence="2 3">
    <name type="scientific">Xylaria hypoxylon</name>
    <dbReference type="NCBI Taxonomy" id="37992"/>
    <lineage>
        <taxon>Eukaryota</taxon>
        <taxon>Fungi</taxon>
        <taxon>Dikarya</taxon>
        <taxon>Ascomycota</taxon>
        <taxon>Pezizomycotina</taxon>
        <taxon>Sordariomycetes</taxon>
        <taxon>Xylariomycetidae</taxon>
        <taxon>Xylariales</taxon>
        <taxon>Xylariaceae</taxon>
        <taxon>Xylaria</taxon>
    </lineage>
</organism>
<reference evidence="2 3" key="1">
    <citation type="submission" date="2019-03" db="EMBL/GenBank/DDBJ databases">
        <title>Draft genome sequence of Xylaria hypoxylon DSM 108379, a ubiquitous saprotrophic-parasitic fungi on hardwood.</title>
        <authorList>
            <person name="Buettner E."/>
            <person name="Leonhardt S."/>
            <person name="Gebauer A.M."/>
            <person name="Liers C."/>
            <person name="Hofrichter M."/>
            <person name="Kellner H."/>
        </authorList>
    </citation>
    <scope>NUCLEOTIDE SEQUENCE [LARGE SCALE GENOMIC DNA]</scope>
    <source>
        <strain evidence="2 3">DSM 108379</strain>
    </source>
</reference>
<dbReference type="EMBL" id="SKBN01000019">
    <property type="protein sequence ID" value="TGJ86997.1"/>
    <property type="molecule type" value="Genomic_DNA"/>
</dbReference>
<keyword evidence="3" id="KW-1185">Reference proteome</keyword>
<dbReference type="AlphaFoldDB" id="A0A4Z0YSL5"/>
<dbReference type="OrthoDB" id="4720990at2759"/>
<feature type="region of interest" description="Disordered" evidence="1">
    <location>
        <begin position="1"/>
        <end position="26"/>
    </location>
</feature>
<comment type="caution">
    <text evidence="2">The sequence shown here is derived from an EMBL/GenBank/DDBJ whole genome shotgun (WGS) entry which is preliminary data.</text>
</comment>
<gene>
    <name evidence="2" type="ORF">E0Z10_g1738</name>
</gene>
<proteinExistence type="predicted"/>